<evidence type="ECO:0000313" key="2">
    <source>
        <dbReference type="Proteomes" id="UP001283361"/>
    </source>
</evidence>
<protein>
    <submittedName>
        <fullName evidence="1">Uncharacterized protein</fullName>
    </submittedName>
</protein>
<proteinExistence type="predicted"/>
<comment type="caution">
    <text evidence="1">The sequence shown here is derived from an EMBL/GenBank/DDBJ whole genome shotgun (WGS) entry which is preliminary data.</text>
</comment>
<accession>A0AAE1AP11</accession>
<organism evidence="1 2">
    <name type="scientific">Elysia crispata</name>
    <name type="common">lettuce slug</name>
    <dbReference type="NCBI Taxonomy" id="231223"/>
    <lineage>
        <taxon>Eukaryota</taxon>
        <taxon>Metazoa</taxon>
        <taxon>Spiralia</taxon>
        <taxon>Lophotrochozoa</taxon>
        <taxon>Mollusca</taxon>
        <taxon>Gastropoda</taxon>
        <taxon>Heterobranchia</taxon>
        <taxon>Euthyneura</taxon>
        <taxon>Panpulmonata</taxon>
        <taxon>Sacoglossa</taxon>
        <taxon>Placobranchoidea</taxon>
        <taxon>Plakobranchidae</taxon>
        <taxon>Elysia</taxon>
    </lineage>
</organism>
<reference evidence="1" key="1">
    <citation type="journal article" date="2023" name="G3 (Bethesda)">
        <title>A reference genome for the long-term kleptoplast-retaining sea slug Elysia crispata morphotype clarki.</title>
        <authorList>
            <person name="Eastman K.E."/>
            <person name="Pendleton A.L."/>
            <person name="Shaikh M.A."/>
            <person name="Suttiyut T."/>
            <person name="Ogas R."/>
            <person name="Tomko P."/>
            <person name="Gavelis G."/>
            <person name="Widhalm J.R."/>
            <person name="Wisecaver J.H."/>
        </authorList>
    </citation>
    <scope>NUCLEOTIDE SEQUENCE</scope>
    <source>
        <strain evidence="1">ECLA1</strain>
    </source>
</reference>
<dbReference type="EMBL" id="JAWDGP010001522">
    <property type="protein sequence ID" value="KAK3790676.1"/>
    <property type="molecule type" value="Genomic_DNA"/>
</dbReference>
<name>A0AAE1AP11_9GAST</name>
<dbReference type="AlphaFoldDB" id="A0AAE1AP11"/>
<keyword evidence="2" id="KW-1185">Reference proteome</keyword>
<gene>
    <name evidence="1" type="ORF">RRG08_048800</name>
</gene>
<dbReference type="Proteomes" id="UP001283361">
    <property type="component" value="Unassembled WGS sequence"/>
</dbReference>
<evidence type="ECO:0000313" key="1">
    <source>
        <dbReference type="EMBL" id="KAK3790676.1"/>
    </source>
</evidence>
<sequence>MCVRNWGSPQASLRLTDLGVSLKPSLSEAVVRGNARVTFEEGVQQKLVAYHWHSQLSSGLARFKFNSKSPPKPSVDHGIKHYYRLLDGRSPLEQYGRKGWSALLP</sequence>